<gene>
    <name evidence="3" type="ORF">PQR63_06865</name>
</gene>
<protein>
    <submittedName>
        <fullName evidence="3">AAA family ATPase</fullName>
    </submittedName>
</protein>
<dbReference type="SUPFAM" id="SSF52540">
    <property type="entry name" value="P-loop containing nucleoside triphosphate hydrolases"/>
    <property type="match status" value="1"/>
</dbReference>
<dbReference type="InterPro" id="IPR051396">
    <property type="entry name" value="Bact_Antivir_Def_Nuclease"/>
</dbReference>
<dbReference type="InterPro" id="IPR034139">
    <property type="entry name" value="TOPRIM_OLD"/>
</dbReference>
<sequence>MRLASLVVKNYRRIGAMECRVRIDEIVVLVGPNNAGKSTILDAYEAFASGGKELDESHFHNEDSTTPIEITGIFDSISAEDEDVVGKKWTHNDSEYGDCLKVRWRWQKPGQKGQKQSFNPTTGEYEDGGLGGWDSLIQSRIPQPVRIRPTDPIETTQTKIVGMLKEHVKNSLKADSTSTKAAFDEIDRLTHKIFEESKSAFEDVAKKITANVAHIFPGASIELVPKSKDALDEKIIGAESYIRVGTTNGNQTPLALQGTGIQRTLLWSALSVMSDSSSSKKKKDSAEVSRILLIDEPEAFLHPPTIRSARDSLYDFALNNPYWQVIATTHSPIFIDLSKDHTTIVRVDANSSEQHFVSTDKISFSTDDRTRLQMIRACHPVVNEFFFYDNIVLVEGPTEHIVVKHIAQKEKMNVHVIDCLGKANIQLFARILNQFKASYIAIHDADTPKVKRKEKMITGAMWTVNSSIRAAIAESKAAVIFTQFPHFEGEFLDDELSNGKVDRILAVLDDDASLEYKKIYETYLKVLTRTPSVLTTSEVDFDKKMAEYISSNNLSNDPKWKN</sequence>
<comment type="caution">
    <text evidence="3">The sequence shown here is derived from an EMBL/GenBank/DDBJ whole genome shotgun (WGS) entry which is preliminary data.</text>
</comment>
<dbReference type="PANTHER" id="PTHR43581:SF4">
    <property type="entry name" value="ATP_GTP PHOSPHATASE"/>
    <property type="match status" value="1"/>
</dbReference>
<dbReference type="Proteomes" id="UP001629214">
    <property type="component" value="Unassembled WGS sequence"/>
</dbReference>
<dbReference type="InterPro" id="IPR027417">
    <property type="entry name" value="P-loop_NTPase"/>
</dbReference>
<evidence type="ECO:0000259" key="2">
    <source>
        <dbReference type="Pfam" id="PF20469"/>
    </source>
</evidence>
<evidence type="ECO:0000313" key="4">
    <source>
        <dbReference type="Proteomes" id="UP001629214"/>
    </source>
</evidence>
<organism evidence="3 4">
    <name type="scientific">Herbaspirillum rhizosphaerae</name>
    <dbReference type="NCBI Taxonomy" id="346179"/>
    <lineage>
        <taxon>Bacteria</taxon>
        <taxon>Pseudomonadati</taxon>
        <taxon>Pseudomonadota</taxon>
        <taxon>Betaproteobacteria</taxon>
        <taxon>Burkholderiales</taxon>
        <taxon>Oxalobacteraceae</taxon>
        <taxon>Herbaspirillum</taxon>
    </lineage>
</organism>
<accession>A0ABW8Z577</accession>
<reference evidence="3 4" key="1">
    <citation type="journal article" date="2024" name="Chem. Sci.">
        <title>Discovery of megapolipeptins by genome mining of a Burkholderiales bacteria collection.</title>
        <authorList>
            <person name="Paulo B.S."/>
            <person name="Recchia M.J.J."/>
            <person name="Lee S."/>
            <person name="Fergusson C.H."/>
            <person name="Romanowski S.B."/>
            <person name="Hernandez A."/>
            <person name="Krull N."/>
            <person name="Liu D.Y."/>
            <person name="Cavanagh H."/>
            <person name="Bos A."/>
            <person name="Gray C.A."/>
            <person name="Murphy B.T."/>
            <person name="Linington R.G."/>
            <person name="Eustaquio A.S."/>
        </authorList>
    </citation>
    <scope>NUCLEOTIDE SEQUENCE [LARGE SCALE GENOMIC DNA]</scope>
    <source>
        <strain evidence="3 4">RL21-008-BIB-B</strain>
    </source>
</reference>
<keyword evidence="4" id="KW-1185">Reference proteome</keyword>
<evidence type="ECO:0000313" key="3">
    <source>
        <dbReference type="EMBL" id="MFL9878091.1"/>
    </source>
</evidence>
<feature type="domain" description="ATPase AAA-type core" evidence="1">
    <location>
        <begin position="26"/>
        <end position="336"/>
    </location>
</feature>
<dbReference type="CDD" id="cd00267">
    <property type="entry name" value="ABC_ATPase"/>
    <property type="match status" value="1"/>
</dbReference>
<proteinExistence type="predicted"/>
<feature type="domain" description="OLD protein-like TOPRIM" evidence="2">
    <location>
        <begin position="386"/>
        <end position="446"/>
    </location>
</feature>
<dbReference type="Gene3D" id="3.40.50.300">
    <property type="entry name" value="P-loop containing nucleotide triphosphate hydrolases"/>
    <property type="match status" value="1"/>
</dbReference>
<dbReference type="Pfam" id="PF13304">
    <property type="entry name" value="AAA_21"/>
    <property type="match status" value="1"/>
</dbReference>
<evidence type="ECO:0000259" key="1">
    <source>
        <dbReference type="Pfam" id="PF13304"/>
    </source>
</evidence>
<name>A0ABW8Z577_9BURK</name>
<dbReference type="InterPro" id="IPR003959">
    <property type="entry name" value="ATPase_AAA_core"/>
</dbReference>
<dbReference type="CDD" id="cd01026">
    <property type="entry name" value="TOPRIM_OLD"/>
    <property type="match status" value="1"/>
</dbReference>
<dbReference type="RefSeq" id="WP_408166743.1">
    <property type="nucleotide sequence ID" value="NZ_JAQQFR010000003.1"/>
</dbReference>
<dbReference type="Pfam" id="PF20469">
    <property type="entry name" value="OLD-like_TOPRIM"/>
    <property type="match status" value="1"/>
</dbReference>
<dbReference type="PANTHER" id="PTHR43581">
    <property type="entry name" value="ATP/GTP PHOSPHATASE"/>
    <property type="match status" value="1"/>
</dbReference>
<dbReference type="EMBL" id="JAQQFR010000003">
    <property type="protein sequence ID" value="MFL9878091.1"/>
    <property type="molecule type" value="Genomic_DNA"/>
</dbReference>